<dbReference type="AlphaFoldDB" id="A0A3M8DQ54"/>
<dbReference type="Proteomes" id="UP000271031">
    <property type="component" value="Unassembled WGS sequence"/>
</dbReference>
<keyword evidence="4" id="KW-1185">Reference proteome</keyword>
<proteinExistence type="predicted"/>
<keyword evidence="3" id="KW-0378">Hydrolase</keyword>
<keyword evidence="1" id="KW-0732">Signal</keyword>
<dbReference type="PANTHER" id="PTHR40446">
    <property type="entry name" value="N-ACETYLGLUCOSAMINE-1-PHOSPHODIESTER ALPHA-N-ACETYLGLUCOSAMINIDASE"/>
    <property type="match status" value="1"/>
</dbReference>
<feature type="signal peptide" evidence="1">
    <location>
        <begin position="1"/>
        <end position="22"/>
    </location>
</feature>
<organism evidence="3 4">
    <name type="scientific">Brevibacillus fluminis</name>
    <dbReference type="NCBI Taxonomy" id="511487"/>
    <lineage>
        <taxon>Bacteria</taxon>
        <taxon>Bacillati</taxon>
        <taxon>Bacillota</taxon>
        <taxon>Bacilli</taxon>
        <taxon>Bacillales</taxon>
        <taxon>Paenibacillaceae</taxon>
        <taxon>Brevibacillus</taxon>
    </lineage>
</organism>
<comment type="caution">
    <text evidence="3">The sequence shown here is derived from an EMBL/GenBank/DDBJ whole genome shotgun (WGS) entry which is preliminary data.</text>
</comment>
<evidence type="ECO:0000313" key="3">
    <source>
        <dbReference type="EMBL" id="RNB90260.1"/>
    </source>
</evidence>
<dbReference type="RefSeq" id="WP_122917188.1">
    <property type="nucleotide sequence ID" value="NZ_RHHQ01000007.1"/>
</dbReference>
<feature type="domain" description="Phosphodiester glycosidase" evidence="2">
    <location>
        <begin position="182"/>
        <end position="340"/>
    </location>
</feature>
<dbReference type="InterPro" id="IPR018711">
    <property type="entry name" value="NAGPA"/>
</dbReference>
<dbReference type="OrthoDB" id="9778320at2"/>
<dbReference type="GO" id="GO:0016798">
    <property type="term" value="F:hydrolase activity, acting on glycosyl bonds"/>
    <property type="evidence" value="ECO:0007669"/>
    <property type="project" value="UniProtKB-KW"/>
</dbReference>
<dbReference type="Pfam" id="PF09992">
    <property type="entry name" value="NAGPA"/>
    <property type="match status" value="1"/>
</dbReference>
<dbReference type="PANTHER" id="PTHR40446:SF2">
    <property type="entry name" value="N-ACETYLGLUCOSAMINE-1-PHOSPHODIESTER ALPHA-N-ACETYLGLUCOSAMINIDASE"/>
    <property type="match status" value="1"/>
</dbReference>
<keyword evidence="3" id="KW-0326">Glycosidase</keyword>
<sequence>MKKWMIALLVLLLALPAEISLAIGSKTASVQLATGKKYVSYVSFSASEPVELRPVLAQNKVGKTQELAQMAKTHKALAAINGTYFNPYDEKDLQPMGGIVINGAVQHFRGGAVAMGITAQNELIFSEGNPYSLVGTLNAGTPQEKSWSAFNVNHLPTSQAEAVLFTPAFRTATLSIAGFRFVAVSEGKVSAITKDNAVIPANGFVVAYGSQRRDSDNFHIGDTAVYRLQPSPGFEKAVHMISVGPRLVAAGKSAVDLSSFTEAKITTQKGQRSFIGMKADKTIVMGTVSNVTILELAEIAVKLGLADAMALDGGASSGLYYDGSYVTKAGRNLSNALVVVKKQQATVLAPKK</sequence>
<accession>A0A3M8DQ54</accession>
<gene>
    <name evidence="3" type="ORF">EDM56_07020</name>
</gene>
<evidence type="ECO:0000259" key="2">
    <source>
        <dbReference type="Pfam" id="PF09992"/>
    </source>
</evidence>
<protein>
    <submittedName>
        <fullName evidence="3">Phosphodiester glycosidase family protein</fullName>
    </submittedName>
</protein>
<dbReference type="EMBL" id="RHHQ01000007">
    <property type="protein sequence ID" value="RNB90260.1"/>
    <property type="molecule type" value="Genomic_DNA"/>
</dbReference>
<feature type="chain" id="PRO_5018241771" evidence="1">
    <location>
        <begin position="23"/>
        <end position="352"/>
    </location>
</feature>
<reference evidence="3 4" key="1">
    <citation type="submission" date="2018-10" db="EMBL/GenBank/DDBJ databases">
        <title>Phylogenomics of Brevibacillus.</title>
        <authorList>
            <person name="Dunlap C."/>
        </authorList>
    </citation>
    <scope>NUCLEOTIDE SEQUENCE [LARGE SCALE GENOMIC DNA]</scope>
    <source>
        <strain evidence="3 4">JCM 15716</strain>
    </source>
</reference>
<evidence type="ECO:0000313" key="4">
    <source>
        <dbReference type="Proteomes" id="UP000271031"/>
    </source>
</evidence>
<name>A0A3M8DQ54_9BACL</name>
<evidence type="ECO:0000256" key="1">
    <source>
        <dbReference type="SAM" id="SignalP"/>
    </source>
</evidence>